<comment type="caution">
    <text evidence="1">The sequence shown here is derived from an EMBL/GenBank/DDBJ whole genome shotgun (WGS) entry which is preliminary data.</text>
</comment>
<gene>
    <name evidence="1" type="ORF">CEXT_152531</name>
</gene>
<dbReference type="EMBL" id="BPLR01005627">
    <property type="protein sequence ID" value="GIY03823.1"/>
    <property type="molecule type" value="Genomic_DNA"/>
</dbReference>
<sequence length="70" mass="8077">MKSVKELAFKLFQIEIPWPTFNKMAAMAKWLSQTVGEQLRHPTYEEAASLRLALDHFAKSQFLLQVINAN</sequence>
<dbReference type="Proteomes" id="UP001054945">
    <property type="component" value="Unassembled WGS sequence"/>
</dbReference>
<organism evidence="1 2">
    <name type="scientific">Caerostris extrusa</name>
    <name type="common">Bark spider</name>
    <name type="synonym">Caerostris bankana</name>
    <dbReference type="NCBI Taxonomy" id="172846"/>
    <lineage>
        <taxon>Eukaryota</taxon>
        <taxon>Metazoa</taxon>
        <taxon>Ecdysozoa</taxon>
        <taxon>Arthropoda</taxon>
        <taxon>Chelicerata</taxon>
        <taxon>Arachnida</taxon>
        <taxon>Araneae</taxon>
        <taxon>Araneomorphae</taxon>
        <taxon>Entelegynae</taxon>
        <taxon>Araneoidea</taxon>
        <taxon>Araneidae</taxon>
        <taxon>Caerostris</taxon>
    </lineage>
</organism>
<protein>
    <submittedName>
        <fullName evidence="1">Uncharacterized protein</fullName>
    </submittedName>
</protein>
<evidence type="ECO:0000313" key="2">
    <source>
        <dbReference type="Proteomes" id="UP001054945"/>
    </source>
</evidence>
<reference evidence="1 2" key="1">
    <citation type="submission" date="2021-06" db="EMBL/GenBank/DDBJ databases">
        <title>Caerostris extrusa draft genome.</title>
        <authorList>
            <person name="Kono N."/>
            <person name="Arakawa K."/>
        </authorList>
    </citation>
    <scope>NUCLEOTIDE SEQUENCE [LARGE SCALE GENOMIC DNA]</scope>
</reference>
<keyword evidence="2" id="KW-1185">Reference proteome</keyword>
<dbReference type="AlphaFoldDB" id="A0AAV4Q2F8"/>
<evidence type="ECO:0000313" key="1">
    <source>
        <dbReference type="EMBL" id="GIY03823.1"/>
    </source>
</evidence>
<accession>A0AAV4Q2F8</accession>
<proteinExistence type="predicted"/>
<name>A0AAV4Q2F8_CAEEX</name>